<feature type="domain" description="Excalibur calcium-binding" evidence="2">
    <location>
        <begin position="196"/>
        <end position="232"/>
    </location>
</feature>
<feature type="compositionally biased region" description="Low complexity" evidence="1">
    <location>
        <begin position="91"/>
        <end position="149"/>
    </location>
</feature>
<dbReference type="Pfam" id="PF10708">
    <property type="entry name" value="DUF2510"/>
    <property type="match status" value="1"/>
</dbReference>
<dbReference type="Pfam" id="PF05901">
    <property type="entry name" value="Excalibur"/>
    <property type="match status" value="1"/>
</dbReference>
<feature type="compositionally biased region" description="Low complexity" evidence="1">
    <location>
        <begin position="159"/>
        <end position="168"/>
    </location>
</feature>
<dbReference type="InterPro" id="IPR018929">
    <property type="entry name" value="DUF2510"/>
</dbReference>
<keyword evidence="4" id="KW-1185">Reference proteome</keyword>
<reference evidence="3 4" key="1">
    <citation type="submission" date="2023-07" db="EMBL/GenBank/DDBJ databases">
        <authorList>
            <person name="Girao M."/>
            <person name="Carvalho M.F."/>
        </authorList>
    </citation>
    <scope>NUCLEOTIDE SEQUENCE [LARGE SCALE GENOMIC DNA]</scope>
    <source>
        <strain evidence="3 4">YIM65754</strain>
    </source>
</reference>
<feature type="compositionally biased region" description="Polar residues" evidence="1">
    <location>
        <begin position="81"/>
        <end position="90"/>
    </location>
</feature>
<feature type="compositionally biased region" description="Basic and acidic residues" evidence="1">
    <location>
        <begin position="221"/>
        <end position="232"/>
    </location>
</feature>
<sequence length="232" mass="24189">MNPPAGWHPDPYFDPRIERYWDGQQWTEQTRPIGSDDPTTMFDAVARPGNPAPPSASKRRRWPWIAGAAAVGVFGVAALTGGTSDEQGPVTTAVTTTSEATPTTTAPRTTTTSRTTTPAPTTTSLAPDSTTTVPALAPAAPRTTTTASPYVPPEPAYTPPATTERAPAYTPPPEPAYTAPPAYTPPPVADTPSSVYYKNCTAARNAGAAPVRIGQPGYGTHLDRDGDGVGCE</sequence>
<dbReference type="InterPro" id="IPR008613">
    <property type="entry name" value="Excalibur_Ca-bd_domain"/>
</dbReference>
<gene>
    <name evidence="3" type="ORF">Q7514_08725</name>
</gene>
<dbReference type="EMBL" id="JAUTXY010000003">
    <property type="protein sequence ID" value="MEE2057609.1"/>
    <property type="molecule type" value="Genomic_DNA"/>
</dbReference>
<accession>A0ABU7L7T6</accession>
<protein>
    <submittedName>
        <fullName evidence="3">Excalibur calcium-binding domain-containing protein</fullName>
    </submittedName>
</protein>
<organism evidence="3 4">
    <name type="scientific">Rhodococcus artemisiae</name>
    <dbReference type="NCBI Taxonomy" id="714159"/>
    <lineage>
        <taxon>Bacteria</taxon>
        <taxon>Bacillati</taxon>
        <taxon>Actinomycetota</taxon>
        <taxon>Actinomycetes</taxon>
        <taxon>Mycobacteriales</taxon>
        <taxon>Nocardiaceae</taxon>
        <taxon>Rhodococcus</taxon>
    </lineage>
</organism>
<feature type="region of interest" description="Disordered" evidence="1">
    <location>
        <begin position="81"/>
        <end position="186"/>
    </location>
</feature>
<dbReference type="RefSeq" id="WP_330132851.1">
    <property type="nucleotide sequence ID" value="NZ_JAUTXY010000003.1"/>
</dbReference>
<dbReference type="PRINTS" id="PR01217">
    <property type="entry name" value="PRICHEXTENSN"/>
</dbReference>
<comment type="caution">
    <text evidence="3">The sequence shown here is derived from an EMBL/GenBank/DDBJ whole genome shotgun (WGS) entry which is preliminary data.</text>
</comment>
<evidence type="ECO:0000313" key="4">
    <source>
        <dbReference type="Proteomes" id="UP001336020"/>
    </source>
</evidence>
<proteinExistence type="predicted"/>
<dbReference type="Proteomes" id="UP001336020">
    <property type="component" value="Unassembled WGS sequence"/>
</dbReference>
<evidence type="ECO:0000256" key="1">
    <source>
        <dbReference type="SAM" id="MobiDB-lite"/>
    </source>
</evidence>
<feature type="region of interest" description="Disordered" evidence="1">
    <location>
        <begin position="210"/>
        <end position="232"/>
    </location>
</feature>
<name>A0ABU7L7T6_9NOCA</name>
<dbReference type="SMART" id="SM00894">
    <property type="entry name" value="Excalibur"/>
    <property type="match status" value="1"/>
</dbReference>
<evidence type="ECO:0000259" key="2">
    <source>
        <dbReference type="SMART" id="SM00894"/>
    </source>
</evidence>
<evidence type="ECO:0000313" key="3">
    <source>
        <dbReference type="EMBL" id="MEE2057609.1"/>
    </source>
</evidence>